<name>A0A0L8V2L9_9BACT</name>
<keyword evidence="3" id="KW-1185">Reference proteome</keyword>
<comment type="caution">
    <text evidence="2">The sequence shown here is derived from an EMBL/GenBank/DDBJ whole genome shotgun (WGS) entry which is preliminary data.</text>
</comment>
<proteinExistence type="predicted"/>
<keyword evidence="1" id="KW-0175">Coiled coil</keyword>
<gene>
    <name evidence="2" type="ORF">NC99_45570</name>
</gene>
<evidence type="ECO:0000313" key="3">
    <source>
        <dbReference type="Proteomes" id="UP000036958"/>
    </source>
</evidence>
<evidence type="ECO:0000256" key="1">
    <source>
        <dbReference type="SAM" id="Coils"/>
    </source>
</evidence>
<protein>
    <submittedName>
        <fullName evidence="2">Uncharacterized protein</fullName>
    </submittedName>
</protein>
<reference evidence="3" key="1">
    <citation type="submission" date="2015-07" db="EMBL/GenBank/DDBJ databases">
        <title>Genome sequencing of Sunxiuqinia dokdonensis strain SK.</title>
        <authorList>
            <person name="Ahn S."/>
            <person name="Kim B.-C."/>
        </authorList>
    </citation>
    <scope>NUCLEOTIDE SEQUENCE [LARGE SCALE GENOMIC DNA]</scope>
    <source>
        <strain evidence="3">SK</strain>
    </source>
</reference>
<dbReference type="AlphaFoldDB" id="A0A0L8V2L9"/>
<accession>A0A0L8V2L9</accession>
<feature type="coiled-coil region" evidence="1">
    <location>
        <begin position="2"/>
        <end position="52"/>
    </location>
</feature>
<sequence length="98" mass="11221">MIHFGKEKLKKASIENEKLNAEIEEIYTKIKKEKAETRKINAVADKINLENQLRAIRISLGSAKALMIGSEDNEDILFIKRIDAFLDVINEIKYSDEA</sequence>
<evidence type="ECO:0000313" key="2">
    <source>
        <dbReference type="EMBL" id="KOH42628.1"/>
    </source>
</evidence>
<dbReference type="EMBL" id="LGIA01000219">
    <property type="protein sequence ID" value="KOH42628.1"/>
    <property type="molecule type" value="Genomic_DNA"/>
</dbReference>
<dbReference type="Proteomes" id="UP000036958">
    <property type="component" value="Unassembled WGS sequence"/>
</dbReference>
<organism evidence="2 3">
    <name type="scientific">Sunxiuqinia dokdonensis</name>
    <dbReference type="NCBI Taxonomy" id="1409788"/>
    <lineage>
        <taxon>Bacteria</taxon>
        <taxon>Pseudomonadati</taxon>
        <taxon>Bacteroidota</taxon>
        <taxon>Bacteroidia</taxon>
        <taxon>Marinilabiliales</taxon>
        <taxon>Prolixibacteraceae</taxon>
        <taxon>Sunxiuqinia</taxon>
    </lineage>
</organism>